<dbReference type="Pfam" id="PF00196">
    <property type="entry name" value="GerE"/>
    <property type="match status" value="1"/>
</dbReference>
<evidence type="ECO:0000256" key="3">
    <source>
        <dbReference type="ARBA" id="ARBA00023163"/>
    </source>
</evidence>
<evidence type="ECO:0000256" key="1">
    <source>
        <dbReference type="ARBA" id="ARBA00023015"/>
    </source>
</evidence>
<gene>
    <name evidence="6" type="ORF">ACFSVL_10655</name>
</gene>
<dbReference type="PANTHER" id="PTHR44688">
    <property type="entry name" value="DNA-BINDING TRANSCRIPTIONAL ACTIVATOR DEVR_DOSR"/>
    <property type="match status" value="1"/>
</dbReference>
<proteinExistence type="predicted"/>
<name>A0ABW5H3L1_9PSEU</name>
<evidence type="ECO:0000256" key="4">
    <source>
        <dbReference type="SAM" id="MobiDB-lite"/>
    </source>
</evidence>
<evidence type="ECO:0000259" key="5">
    <source>
        <dbReference type="PROSITE" id="PS50043"/>
    </source>
</evidence>
<dbReference type="PRINTS" id="PR00038">
    <property type="entry name" value="HTHLUXR"/>
</dbReference>
<reference evidence="7" key="1">
    <citation type="journal article" date="2019" name="Int. J. Syst. Evol. Microbiol.">
        <title>The Global Catalogue of Microorganisms (GCM) 10K type strain sequencing project: providing services to taxonomists for standard genome sequencing and annotation.</title>
        <authorList>
            <consortium name="The Broad Institute Genomics Platform"/>
            <consortium name="The Broad Institute Genome Sequencing Center for Infectious Disease"/>
            <person name="Wu L."/>
            <person name="Ma J."/>
        </authorList>
    </citation>
    <scope>NUCLEOTIDE SEQUENCE [LARGE SCALE GENOMIC DNA]</scope>
    <source>
        <strain evidence="7">CGMCC 4.7641</strain>
    </source>
</reference>
<feature type="domain" description="HTH luxR-type" evidence="5">
    <location>
        <begin position="105"/>
        <end position="170"/>
    </location>
</feature>
<keyword evidence="3" id="KW-0804">Transcription</keyword>
<feature type="region of interest" description="Disordered" evidence="4">
    <location>
        <begin position="179"/>
        <end position="203"/>
    </location>
</feature>
<dbReference type="PROSITE" id="PS50043">
    <property type="entry name" value="HTH_LUXR_2"/>
    <property type="match status" value="1"/>
</dbReference>
<evidence type="ECO:0000313" key="7">
    <source>
        <dbReference type="Proteomes" id="UP001597483"/>
    </source>
</evidence>
<evidence type="ECO:0000313" key="6">
    <source>
        <dbReference type="EMBL" id="MFD2467857.1"/>
    </source>
</evidence>
<dbReference type="CDD" id="cd06170">
    <property type="entry name" value="LuxR_C_like"/>
    <property type="match status" value="1"/>
</dbReference>
<keyword evidence="7" id="KW-1185">Reference proteome</keyword>
<dbReference type="Gene3D" id="3.40.50.2300">
    <property type="match status" value="1"/>
</dbReference>
<dbReference type="InterPro" id="IPR016032">
    <property type="entry name" value="Sig_transdc_resp-reg_C-effctor"/>
</dbReference>
<sequence>MTVVSARTTPDEELSWLADAAVLDVDALPRLESLEYIAETARTTTVLVLLGDPCLPVEEYLRAGTTGVIDKRETGENVIAALRAVIAGTRVIPDGQLVPPPAECSEAPGPNLSEREEQVLRQISHGLTHGQIATRLRISPHTVDTYVKRIRAKLGVGNKAELTRLALLGRLPGLRHRGGQPSHLPCHGAAGSHHEHRCSTTAR</sequence>
<organism evidence="6 7">
    <name type="scientific">Amycolatopsis silviterrae</name>
    <dbReference type="NCBI Taxonomy" id="1656914"/>
    <lineage>
        <taxon>Bacteria</taxon>
        <taxon>Bacillati</taxon>
        <taxon>Actinomycetota</taxon>
        <taxon>Actinomycetes</taxon>
        <taxon>Pseudonocardiales</taxon>
        <taxon>Pseudonocardiaceae</taxon>
        <taxon>Amycolatopsis</taxon>
    </lineage>
</organism>
<dbReference type="RefSeq" id="WP_378302960.1">
    <property type="nucleotide sequence ID" value="NZ_JBHUKS010000006.1"/>
</dbReference>
<dbReference type="EMBL" id="JBHUKS010000006">
    <property type="protein sequence ID" value="MFD2467857.1"/>
    <property type="molecule type" value="Genomic_DNA"/>
</dbReference>
<dbReference type="PANTHER" id="PTHR44688:SF16">
    <property type="entry name" value="DNA-BINDING TRANSCRIPTIONAL ACTIVATOR DEVR_DOSR"/>
    <property type="match status" value="1"/>
</dbReference>
<keyword evidence="2 6" id="KW-0238">DNA-binding</keyword>
<dbReference type="SUPFAM" id="SSF46894">
    <property type="entry name" value="C-terminal effector domain of the bipartite response regulators"/>
    <property type="match status" value="1"/>
</dbReference>
<dbReference type="Proteomes" id="UP001597483">
    <property type="component" value="Unassembled WGS sequence"/>
</dbReference>
<dbReference type="InterPro" id="IPR000792">
    <property type="entry name" value="Tscrpt_reg_LuxR_C"/>
</dbReference>
<dbReference type="SMART" id="SM00421">
    <property type="entry name" value="HTH_LUXR"/>
    <property type="match status" value="1"/>
</dbReference>
<comment type="caution">
    <text evidence="6">The sequence shown here is derived from an EMBL/GenBank/DDBJ whole genome shotgun (WGS) entry which is preliminary data.</text>
</comment>
<dbReference type="GO" id="GO:0003677">
    <property type="term" value="F:DNA binding"/>
    <property type="evidence" value="ECO:0007669"/>
    <property type="project" value="UniProtKB-KW"/>
</dbReference>
<protein>
    <submittedName>
        <fullName evidence="6">DNA-binding response regulator</fullName>
    </submittedName>
</protein>
<keyword evidence="1" id="KW-0805">Transcription regulation</keyword>
<evidence type="ECO:0000256" key="2">
    <source>
        <dbReference type="ARBA" id="ARBA00023125"/>
    </source>
</evidence>
<accession>A0ABW5H3L1</accession>